<name>A0A1V2DW17_9GAMM</name>
<feature type="transmembrane region" description="Helical" evidence="2">
    <location>
        <begin position="325"/>
        <end position="344"/>
    </location>
</feature>
<feature type="transmembrane region" description="Helical" evidence="2">
    <location>
        <begin position="30"/>
        <end position="47"/>
    </location>
</feature>
<keyword evidence="2" id="KW-0812">Transmembrane</keyword>
<dbReference type="PANTHER" id="PTHR43849">
    <property type="entry name" value="BLL3936 PROTEIN"/>
    <property type="match status" value="1"/>
</dbReference>
<keyword evidence="5" id="KW-1185">Reference proteome</keyword>
<comment type="subcellular location">
    <subcellularLocation>
        <location evidence="1">Cell inner membrane</location>
        <topology evidence="1">Multi-pass membrane protein</topology>
    </subcellularLocation>
</comment>
<evidence type="ECO:0000313" key="5">
    <source>
        <dbReference type="Proteomes" id="UP000189339"/>
    </source>
</evidence>
<feature type="transmembrane region" description="Helical" evidence="2">
    <location>
        <begin position="59"/>
        <end position="79"/>
    </location>
</feature>
<feature type="domain" description="TRAP C4-dicarboxylate transport system permease DctM subunit" evidence="3">
    <location>
        <begin position="100"/>
        <end position="526"/>
    </location>
</feature>
<dbReference type="GO" id="GO:0005886">
    <property type="term" value="C:plasma membrane"/>
    <property type="evidence" value="ECO:0007669"/>
    <property type="project" value="UniProtKB-SubCell"/>
</dbReference>
<feature type="transmembrane region" description="Helical" evidence="2">
    <location>
        <begin position="85"/>
        <end position="105"/>
    </location>
</feature>
<feature type="transmembrane region" description="Helical" evidence="2">
    <location>
        <begin position="425"/>
        <end position="445"/>
    </location>
</feature>
<comment type="function">
    <text evidence="1">Part of the tripartite ATP-independent periplasmic (TRAP) transport system.</text>
</comment>
<proteinExistence type="predicted"/>
<dbReference type="Proteomes" id="UP000189339">
    <property type="component" value="Unassembled WGS sequence"/>
</dbReference>
<feature type="transmembrane region" description="Helical" evidence="2">
    <location>
        <begin position="350"/>
        <end position="368"/>
    </location>
</feature>
<feature type="transmembrane region" description="Helical" evidence="2">
    <location>
        <begin position="158"/>
        <end position="180"/>
    </location>
</feature>
<reference evidence="4 5" key="1">
    <citation type="submission" date="2016-12" db="EMBL/GenBank/DDBJ databases">
        <title>Marinobacter lutaoensis whole genome sequencing.</title>
        <authorList>
            <person name="Verma A."/>
            <person name="Krishnamurthi S."/>
        </authorList>
    </citation>
    <scope>NUCLEOTIDE SEQUENCE [LARGE SCALE GENOMIC DNA]</scope>
    <source>
        <strain evidence="4 5">T5054</strain>
    </source>
</reference>
<dbReference type="GO" id="GO:0022857">
    <property type="term" value="F:transmembrane transporter activity"/>
    <property type="evidence" value="ECO:0007669"/>
    <property type="project" value="UniProtKB-UniRule"/>
</dbReference>
<evidence type="ECO:0000313" key="4">
    <source>
        <dbReference type="EMBL" id="ONF44822.1"/>
    </source>
</evidence>
<feature type="transmembrane region" description="Helical" evidence="2">
    <location>
        <begin position="540"/>
        <end position="564"/>
    </location>
</feature>
<organism evidence="4 5">
    <name type="scientific">Marinobacter lutaoensis</name>
    <dbReference type="NCBI Taxonomy" id="135739"/>
    <lineage>
        <taxon>Bacteria</taxon>
        <taxon>Pseudomonadati</taxon>
        <taxon>Pseudomonadota</taxon>
        <taxon>Gammaproteobacteria</taxon>
        <taxon>Pseudomonadales</taxon>
        <taxon>Marinobacteraceae</taxon>
        <taxon>Marinobacter</taxon>
    </lineage>
</organism>
<evidence type="ECO:0000259" key="3">
    <source>
        <dbReference type="Pfam" id="PF06808"/>
    </source>
</evidence>
<sequence length="620" mass="65697">MVRRSTIFVFAMLVSGFSLYTGIFGSLTPVLQRGIHVTLIVALIFLAHPAQRGGRFGRVLDIVLFALILVSGIYLYEAYQTINQRIGYLTVWDRLFGSVFIVVLLEACRRVVGWPLTIIAAVFLGYGFFGYVVPGTFGHGGYSLDRIITTMYLTTEGIFGPAAAAAATFVAIFIIFGTFLEKTGGSQIFIDLATAIGGRRRGGPAKVAVFASALTGSINGSPVANVTTTGIFTIPLMKRVGYQPHVSGAIESVASCGGSVLPPVMGVGAFVMSEMAGIAYSDIVIAAILPALLYFLSIFFVVDFEAAKRRLRGMSKDELPDIRATLKRSLILLIPLAVLVYFLVFAKVSVTRAALYSIAASIVVGLLNPAQRLGWRDIIEILEVSAKRMLLVSVACAAAGLVVGIITLTGVGLKLSGVLLSLGENSLLVSLGLVMLGTLVIGMGLPPTPAYIVFSVLSVPALLELGVSALAAHLFVFYFASFAPITPPVSLAAYTAAGISGSKPMKTGMTAFLYSMPAFLIPFLFVYGPGLLLEGDLTSILHTFATSALGIVAFATVTVGWFLADLNPWQRGLIAIGALTLVIPGVLTDVIGMAIIGLVLVQVIVTTRRRKLTRSMQECA</sequence>
<feature type="transmembrane region" description="Helical" evidence="2">
    <location>
        <begin position="246"/>
        <end position="271"/>
    </location>
</feature>
<dbReference type="RefSeq" id="WP_076723070.1">
    <property type="nucleotide sequence ID" value="NZ_MSCW01000002.1"/>
</dbReference>
<feature type="transmembrane region" description="Helical" evidence="2">
    <location>
        <begin position="7"/>
        <end position="24"/>
    </location>
</feature>
<feature type="transmembrane region" description="Helical" evidence="2">
    <location>
        <begin position="511"/>
        <end position="533"/>
    </location>
</feature>
<evidence type="ECO:0000256" key="2">
    <source>
        <dbReference type="SAM" id="Phobius"/>
    </source>
</evidence>
<dbReference type="InterPro" id="IPR011853">
    <property type="entry name" value="TRAP_DctM-Dct_fused"/>
</dbReference>
<protein>
    <recommendedName>
        <fullName evidence="3">TRAP C4-dicarboxylate transport system permease DctM subunit domain-containing protein</fullName>
    </recommendedName>
</protein>
<keyword evidence="2" id="KW-0472">Membrane</keyword>
<dbReference type="InterPro" id="IPR010656">
    <property type="entry name" value="DctM"/>
</dbReference>
<dbReference type="NCBIfam" id="TIGR02123">
    <property type="entry name" value="TRAP_fused"/>
    <property type="match status" value="1"/>
</dbReference>
<dbReference type="Pfam" id="PF06808">
    <property type="entry name" value="DctM"/>
    <property type="match status" value="1"/>
</dbReference>
<comment type="caution">
    <text evidence="4">The sequence shown here is derived from an EMBL/GenBank/DDBJ whole genome shotgun (WGS) entry which is preliminary data.</text>
</comment>
<feature type="transmembrane region" description="Helical" evidence="2">
    <location>
        <begin position="112"/>
        <end position="133"/>
    </location>
</feature>
<dbReference type="STRING" id="135739.BTO32_03545"/>
<dbReference type="AlphaFoldDB" id="A0A1V2DW17"/>
<keyword evidence="1" id="KW-1003">Cell membrane</keyword>
<keyword evidence="1" id="KW-0997">Cell inner membrane</keyword>
<dbReference type="OrthoDB" id="9759894at2"/>
<feature type="transmembrane region" description="Helical" evidence="2">
    <location>
        <begin position="389"/>
        <end position="413"/>
    </location>
</feature>
<dbReference type="EMBL" id="MSCW01000002">
    <property type="protein sequence ID" value="ONF44822.1"/>
    <property type="molecule type" value="Genomic_DNA"/>
</dbReference>
<evidence type="ECO:0000256" key="1">
    <source>
        <dbReference type="RuleBase" id="RU369079"/>
    </source>
</evidence>
<gene>
    <name evidence="4" type="ORF">BTO32_03545</name>
</gene>
<feature type="transmembrane region" description="Helical" evidence="2">
    <location>
        <begin position="283"/>
        <end position="304"/>
    </location>
</feature>
<keyword evidence="2" id="KW-1133">Transmembrane helix</keyword>
<accession>A0A1V2DW17</accession>
<dbReference type="PANTHER" id="PTHR43849:SF2">
    <property type="entry name" value="BLL3936 PROTEIN"/>
    <property type="match status" value="1"/>
</dbReference>
<keyword evidence="1" id="KW-0813">Transport</keyword>
<feature type="transmembrane region" description="Helical" evidence="2">
    <location>
        <begin position="576"/>
        <end position="605"/>
    </location>
</feature>